<protein>
    <submittedName>
        <fullName evidence="2">NAD dependent epimerase/dehydratase family protein</fullName>
    </submittedName>
</protein>
<dbReference type="Gene3D" id="3.40.50.720">
    <property type="entry name" value="NAD(P)-binding Rossmann-like Domain"/>
    <property type="match status" value="1"/>
</dbReference>
<dbReference type="Proteomes" id="UP000198942">
    <property type="component" value="Unassembled WGS sequence"/>
</dbReference>
<dbReference type="SUPFAM" id="SSF51735">
    <property type="entry name" value="NAD(P)-binding Rossmann-fold domains"/>
    <property type="match status" value="1"/>
</dbReference>
<dbReference type="EMBL" id="FOCL01000001">
    <property type="protein sequence ID" value="SEM78956.1"/>
    <property type="molecule type" value="Genomic_DNA"/>
</dbReference>
<organism evidence="2 3">
    <name type="scientific">Mucilaginibacter gossypiicola</name>
    <dbReference type="NCBI Taxonomy" id="551995"/>
    <lineage>
        <taxon>Bacteria</taxon>
        <taxon>Pseudomonadati</taxon>
        <taxon>Bacteroidota</taxon>
        <taxon>Sphingobacteriia</taxon>
        <taxon>Sphingobacteriales</taxon>
        <taxon>Sphingobacteriaceae</taxon>
        <taxon>Mucilaginibacter</taxon>
    </lineage>
</organism>
<feature type="domain" description="NAD-dependent epimerase/dehydratase" evidence="1">
    <location>
        <begin position="9"/>
        <end position="74"/>
    </location>
</feature>
<evidence type="ECO:0000313" key="2">
    <source>
        <dbReference type="EMBL" id="SEM78956.1"/>
    </source>
</evidence>
<evidence type="ECO:0000313" key="3">
    <source>
        <dbReference type="Proteomes" id="UP000198942"/>
    </source>
</evidence>
<name>A0A1H8B8C1_9SPHI</name>
<keyword evidence="3" id="KW-1185">Reference proteome</keyword>
<dbReference type="AlphaFoldDB" id="A0A1H8B8C1"/>
<reference evidence="3" key="1">
    <citation type="submission" date="2016-10" db="EMBL/GenBank/DDBJ databases">
        <authorList>
            <person name="Varghese N."/>
            <person name="Submissions S."/>
        </authorList>
    </citation>
    <scope>NUCLEOTIDE SEQUENCE [LARGE SCALE GENOMIC DNA]</scope>
    <source>
        <strain evidence="3">Gh-48</strain>
    </source>
</reference>
<dbReference type="STRING" id="551995.SAMN05192574_101820"/>
<gene>
    <name evidence="2" type="ORF">SAMN05192574_101820</name>
</gene>
<evidence type="ECO:0000259" key="1">
    <source>
        <dbReference type="Pfam" id="PF01370"/>
    </source>
</evidence>
<sequence length="105" mass="11348">MSKKTNMKIVVIGATGTIGKYVTAALQDHEVIKAGSKSADVQVDISSIESIENFYKQVGKFDALICAAGDARFGPLTSMKDADFDSLITAFVNWGMTYRDKCKSS</sequence>
<accession>A0A1H8B8C1</accession>
<proteinExistence type="predicted"/>
<dbReference type="Pfam" id="PF01370">
    <property type="entry name" value="Epimerase"/>
    <property type="match status" value="1"/>
</dbReference>
<dbReference type="InterPro" id="IPR036291">
    <property type="entry name" value="NAD(P)-bd_dom_sf"/>
</dbReference>
<dbReference type="InterPro" id="IPR001509">
    <property type="entry name" value="Epimerase_deHydtase"/>
</dbReference>